<dbReference type="Gene3D" id="3.30.1360.40">
    <property type="match status" value="1"/>
</dbReference>
<sequence>MAKSGGGGGGSGGLTWVTLFDNQNNASKKEESQNVSKNDSSKKMSVERVYQKKTQLEHILLRPDTYIGSVEPLTQLMWVYDEEVGMNCREVTFVPGLYKIFDEILVNAADNKQRDKNMTCIKISIDPESNIISIWNNGKGIPVVEHKVEKVYVPALIFGQLLTSSNYDDDEKKVTGGRNGYGAKLCNIFSTKFTVETACKEYKHSFKQTWLNNMMKTSDPKIKHFEGDDFTCITFQPDLSKFKMEKLDKDIMALMTRRAYDLAGSCKGVKIMFNGKKLPVNGFRSYVDLYVKDKLDETGVALKVIHELANERWDVCLTLSEKGFQQISFVNSIATTKGGRHVDYVVDQIVGKLIEVVKKKNKAGVSVKPFQVKNHIWVFVNCLIENPTFDSQTKENMTLQPKSFGSKCQLSEKFFKAASNCGIVESILNWVKFKAQTQLNKKCSSVKHSKIKGIPKLDDANDAGGKHSLDCTLILTEGDSAKSLAVSGLGVIGRDRYGVFPLRGKILNVREASHKQIMENAEINNIIKIVGLQYKKSYEDPESLKSLRYGKIMIMTDQDQDGSHIKGLLINFIHHNWPSLLKHGFLEEFITPIVKASKSKQELAFYSIPEFDEWKKHMENHKAWKIKYYKGLGTSTSKEAKEYFADMERHRILFRYAGPEDDAAITLAFSKKKIDDRKEWLTNFMEDRRQRRLHGLPEQFLYGTATKHLTYNDFINKELILFSNSDNERSIPSLVDGFKPGQRKVLFTCFKRNDKREVKVAQLAGSVAEMSAYHHGEQALMMTIVNLAQNFVGSNNVNLLQPIGQFGTRLHGGKDAASPRYIFTMLSSLARLLFPAVDDNLLKFLYDDNQRVEPEWYIPIIPMVLVNGAEGIGTGWACKLPNYDTREIVNNVRRMLDGLDPHPMLPNYKNFKGTIQELGQNQYAVSGEIFVVDRNTVEITELPVRTWTQVYKEQVLEPMLNGTEKTPALISDYKEYHTDATVKFVVKMTEEKLAQAEAAGLHKVFKLQTSLTCNSMAAEEEETQNLNDDASSSSGSTSGPDFNYILNMSLWCLTKEKVEELIKQRDSKGRELTDLRRKSPSDLWKEDLAAFIEELDKVEAQEREDILAGMVGKPIKGKVGKPKMKKLQLEETMPSPFGRRIVPQVTSAMKADASKKLLKKKKGDLDSLAIKMEFDEEFGGTPAEGGGEDSLNTSVSVSKTPKPKREKKEPGTRVRRTPSSTKSTAKKVKKRNPWSDDESKSESDLEENEPVIIPRDSLLRRAAAERPKYTFDFSEEEDDADDDDANNNNDLDELKVKASPVINDREDEFVPSDSLDKDEYDFSPVKSKPSPDRKTSHDKKNQDFGNLFSFPSYSQKTDDDATKLDSEEEDSAPVFSSSFTLKQTEKTQSKTVAAKKAKPASDIPPKPKRSPKRKKMEIINSDSDSEFGIPKKTAPPKGKGRGSKKRKASGSENEGEYNPGKKTPKSAPSKKSKKASFDQDSDVDIFQTDFASEPASKPRMGRARKEVKYFAESDEDDDFTMFN</sequence>
<comment type="similarity">
    <text evidence="5 15">Belongs to the type II topoisomerase family.</text>
</comment>
<dbReference type="InterPro" id="IPR031660">
    <property type="entry name" value="TOPRIM_C"/>
</dbReference>
<evidence type="ECO:0000256" key="12">
    <source>
        <dbReference type="ARBA" id="ARBA00023235"/>
    </source>
</evidence>
<dbReference type="InterPro" id="IPR018522">
    <property type="entry name" value="TopoIIA_CS"/>
</dbReference>
<evidence type="ECO:0000259" key="19">
    <source>
        <dbReference type="PROSITE" id="PS52040"/>
    </source>
</evidence>
<dbReference type="InterPro" id="IPR013506">
    <property type="entry name" value="Topo_IIA_bsu_dom2"/>
</dbReference>
<proteinExistence type="inferred from homology"/>
<evidence type="ECO:0000256" key="10">
    <source>
        <dbReference type="ARBA" id="ARBA00023029"/>
    </source>
</evidence>
<organism evidence="20 21">
    <name type="scientific">Chrysemys picta bellii</name>
    <name type="common">Western painted turtle</name>
    <name type="synonym">Emys bellii</name>
    <dbReference type="NCBI Taxonomy" id="8478"/>
    <lineage>
        <taxon>Eukaryota</taxon>
        <taxon>Metazoa</taxon>
        <taxon>Chordata</taxon>
        <taxon>Craniata</taxon>
        <taxon>Vertebrata</taxon>
        <taxon>Euteleostomi</taxon>
        <taxon>Archelosauria</taxon>
        <taxon>Testudinata</taxon>
        <taxon>Testudines</taxon>
        <taxon>Cryptodira</taxon>
        <taxon>Durocryptodira</taxon>
        <taxon>Testudinoidea</taxon>
        <taxon>Emydidae</taxon>
        <taxon>Chrysemys</taxon>
    </lineage>
</organism>
<dbReference type="GO" id="GO:0046872">
    <property type="term" value="F:metal ion binding"/>
    <property type="evidence" value="ECO:0007669"/>
    <property type="project" value="UniProtKB-KW"/>
</dbReference>
<dbReference type="InterPro" id="IPR036890">
    <property type="entry name" value="HATPase_C_sf"/>
</dbReference>
<dbReference type="InterPro" id="IPR002205">
    <property type="entry name" value="Topo_IIA_dom_A"/>
</dbReference>
<evidence type="ECO:0000256" key="14">
    <source>
        <dbReference type="PROSITE-ProRule" id="PRU01384"/>
    </source>
</evidence>
<keyword evidence="13" id="KW-0539">Nucleus</keyword>
<feature type="compositionally biased region" description="Basic and acidic residues" evidence="17">
    <location>
        <begin position="1257"/>
        <end position="1269"/>
    </location>
</feature>
<protein>
    <recommendedName>
        <fullName evidence="15">DNA topoisomerase 2</fullName>
        <ecNumber evidence="15">5.6.2.2</ecNumber>
    </recommendedName>
</protein>
<dbReference type="Gene3D" id="3.30.1490.30">
    <property type="match status" value="1"/>
</dbReference>
<feature type="region of interest" description="Disordered" evidence="17">
    <location>
        <begin position="25"/>
        <end position="46"/>
    </location>
</feature>
<dbReference type="GO" id="GO:0000712">
    <property type="term" value="P:resolution of meiotic recombination intermediates"/>
    <property type="evidence" value="ECO:0007669"/>
    <property type="project" value="TreeGrafter"/>
</dbReference>
<dbReference type="Gene3D" id="3.40.50.670">
    <property type="match status" value="1"/>
</dbReference>
<evidence type="ECO:0000313" key="20">
    <source>
        <dbReference type="Ensembl" id="ENSCPBP00000032220.1"/>
    </source>
</evidence>
<dbReference type="FunFam" id="3.30.1360.40:FF:000003">
    <property type="entry name" value="DNA topoisomerase 2"/>
    <property type="match status" value="1"/>
</dbReference>
<dbReference type="InterPro" id="IPR034157">
    <property type="entry name" value="TOPRIM_TopoII"/>
</dbReference>
<dbReference type="InterPro" id="IPR001154">
    <property type="entry name" value="TopoII_euk"/>
</dbReference>
<evidence type="ECO:0000256" key="8">
    <source>
        <dbReference type="ARBA" id="ARBA00022840"/>
    </source>
</evidence>
<comment type="cofactor">
    <cofactor evidence="15">
        <name>Ca(2+)</name>
        <dbReference type="ChEBI" id="CHEBI:29108"/>
    </cofactor>
    <cofactor evidence="15">
        <name>Mg(2+)</name>
        <dbReference type="ChEBI" id="CHEBI:18420"/>
    </cofactor>
    <cofactor evidence="15">
        <name>Mn(2+)</name>
        <dbReference type="ChEBI" id="CHEBI:29035"/>
    </cofactor>
</comment>
<dbReference type="Pfam" id="PF02518">
    <property type="entry name" value="HATPase_c"/>
    <property type="match status" value="1"/>
</dbReference>
<feature type="compositionally biased region" description="Acidic residues" evidence="17">
    <location>
        <begin position="1273"/>
        <end position="1285"/>
    </location>
</feature>
<dbReference type="PROSITE" id="PS00177">
    <property type="entry name" value="TOPOISOMERASE_II"/>
    <property type="match status" value="1"/>
</dbReference>
<feature type="coiled-coil region" evidence="16">
    <location>
        <begin position="1058"/>
        <end position="1101"/>
    </location>
</feature>
<feature type="compositionally biased region" description="Basic and acidic residues" evidence="17">
    <location>
        <begin position="1329"/>
        <end position="1342"/>
    </location>
</feature>
<feature type="compositionally biased region" description="Basic residues" evidence="17">
    <location>
        <begin position="1406"/>
        <end position="1415"/>
    </location>
</feature>
<evidence type="ECO:0000256" key="4">
    <source>
        <dbReference type="ARBA" id="ARBA00004642"/>
    </source>
</evidence>
<dbReference type="CDD" id="cd03365">
    <property type="entry name" value="TOPRIM_TopoIIA"/>
    <property type="match status" value="1"/>
</dbReference>
<dbReference type="InterPro" id="IPR050634">
    <property type="entry name" value="DNA_Topoisomerase_II"/>
</dbReference>
<dbReference type="GO" id="GO:0005730">
    <property type="term" value="C:nucleolus"/>
    <property type="evidence" value="ECO:0007669"/>
    <property type="project" value="UniProtKB-SubCell"/>
</dbReference>
<dbReference type="Pfam" id="PF01751">
    <property type="entry name" value="Toprim"/>
    <property type="match status" value="1"/>
</dbReference>
<dbReference type="Gene3D" id="3.30.230.10">
    <property type="match status" value="1"/>
</dbReference>
<dbReference type="Pfam" id="PF16898">
    <property type="entry name" value="TOPRIM_C"/>
    <property type="match status" value="1"/>
</dbReference>
<dbReference type="Gene3D" id="3.90.199.10">
    <property type="entry name" value="Topoisomerase II, domain 5"/>
    <property type="match status" value="2"/>
</dbReference>
<dbReference type="PANTHER" id="PTHR10169:SF36">
    <property type="entry name" value="DNA TOPOISOMERASE 2-BETA"/>
    <property type="match status" value="1"/>
</dbReference>
<keyword evidence="12 14" id="KW-0413">Isomerase</keyword>
<evidence type="ECO:0000256" key="13">
    <source>
        <dbReference type="ARBA" id="ARBA00023242"/>
    </source>
</evidence>
<feature type="compositionally biased region" description="Basic residues" evidence="17">
    <location>
        <begin position="1438"/>
        <end position="1448"/>
    </location>
</feature>
<name>A0A8C3IFV8_CHRPI</name>
<dbReference type="PRINTS" id="PR00418">
    <property type="entry name" value="TPI2FAMILY"/>
</dbReference>
<dbReference type="Pfam" id="PF08070">
    <property type="entry name" value="DTHCT"/>
    <property type="match status" value="1"/>
</dbReference>
<dbReference type="InterPro" id="IPR013760">
    <property type="entry name" value="Topo_IIA-like_dom_sf"/>
</dbReference>
<dbReference type="SUPFAM" id="SSF54211">
    <property type="entry name" value="Ribosomal protein S5 domain 2-like"/>
    <property type="match status" value="1"/>
</dbReference>
<keyword evidence="6" id="KW-0479">Metal-binding</keyword>
<dbReference type="GO" id="GO:0005654">
    <property type="term" value="C:nucleoplasm"/>
    <property type="evidence" value="ECO:0007669"/>
    <property type="project" value="UniProtKB-SubCell"/>
</dbReference>
<evidence type="ECO:0000256" key="11">
    <source>
        <dbReference type="ARBA" id="ARBA00023125"/>
    </source>
</evidence>
<keyword evidence="11 14" id="KW-0238">DNA-binding</keyword>
<dbReference type="GO" id="GO:0006265">
    <property type="term" value="P:DNA topological change"/>
    <property type="evidence" value="ECO:0007669"/>
    <property type="project" value="UniProtKB-UniRule"/>
</dbReference>
<feature type="compositionally biased region" description="Basic and acidic residues" evidence="17">
    <location>
        <begin position="1233"/>
        <end position="1243"/>
    </location>
</feature>
<evidence type="ECO:0000256" key="6">
    <source>
        <dbReference type="ARBA" id="ARBA00022723"/>
    </source>
</evidence>
<evidence type="ECO:0000256" key="15">
    <source>
        <dbReference type="RuleBase" id="RU362094"/>
    </source>
</evidence>
<evidence type="ECO:0000256" key="7">
    <source>
        <dbReference type="ARBA" id="ARBA00022741"/>
    </source>
</evidence>
<dbReference type="GO" id="GO:0003918">
    <property type="term" value="F:DNA topoisomerase type II (double strand cut, ATP-hydrolyzing) activity"/>
    <property type="evidence" value="ECO:0007669"/>
    <property type="project" value="UniProtKB-UniRule"/>
</dbReference>
<comment type="function">
    <text evidence="15">Key decatenating enzyme that alters DNA topology by binding to two double-stranded DNA molecules, generating a double-stranded break in one of the strands, passing the intact strand through the broken strand, and religating the broken strand.</text>
</comment>
<reference evidence="20" key="1">
    <citation type="journal article" date="2015" name="Genome Biol. Evol.">
        <title>Physical Mapping and Refinement of the Painted Turtle Genome (Chrysemys picta) Inform Amniote Genome Evolution and Challenge Turtle-Bird Chromosomal Conservation.</title>
        <authorList>
            <person name="Badenhorst D."/>
            <person name="Hillier L.W."/>
            <person name="Literman R."/>
            <person name="Montiel E.E."/>
            <person name="Radhakrishnan S."/>
            <person name="Shen Y."/>
            <person name="Minx P."/>
            <person name="Janes D.E."/>
            <person name="Warren W.C."/>
            <person name="Edwards S.V."/>
            <person name="Valenzuela N."/>
        </authorList>
    </citation>
    <scope>NUCLEOTIDE SEQUENCE [LARGE SCALE GENOMIC DNA]</scope>
</reference>
<dbReference type="SUPFAM" id="SSF56719">
    <property type="entry name" value="Type II DNA topoisomerase"/>
    <property type="match status" value="1"/>
</dbReference>
<dbReference type="GO" id="GO:0005524">
    <property type="term" value="F:ATP binding"/>
    <property type="evidence" value="ECO:0007669"/>
    <property type="project" value="UniProtKB-UniRule"/>
</dbReference>
<evidence type="ECO:0000256" key="16">
    <source>
        <dbReference type="SAM" id="Coils"/>
    </source>
</evidence>
<keyword evidence="9" id="KW-0460">Magnesium</keyword>
<dbReference type="SMART" id="SM00433">
    <property type="entry name" value="TOP2c"/>
    <property type="match status" value="1"/>
</dbReference>
<dbReference type="InterPro" id="IPR001241">
    <property type="entry name" value="Topo_IIA"/>
</dbReference>
<dbReference type="CDD" id="cd16930">
    <property type="entry name" value="HATPase_TopII-like"/>
    <property type="match status" value="1"/>
</dbReference>
<dbReference type="FunFam" id="3.30.1490.30:FF:000001">
    <property type="entry name" value="DNA topoisomerase 2"/>
    <property type="match status" value="1"/>
</dbReference>
<comment type="cofactor">
    <cofactor evidence="2">
        <name>Mg(2+)</name>
        <dbReference type="ChEBI" id="CHEBI:18420"/>
    </cofactor>
</comment>
<comment type="subcellular location">
    <subcellularLocation>
        <location evidence="3">Nucleus</location>
        <location evidence="3">Nucleolus</location>
    </subcellularLocation>
    <subcellularLocation>
        <location evidence="4">Nucleus</location>
        <location evidence="4">Nucleoplasm</location>
    </subcellularLocation>
</comment>
<feature type="compositionally biased region" description="Basic and acidic residues" evidence="17">
    <location>
        <begin position="1356"/>
        <end position="1365"/>
    </location>
</feature>
<dbReference type="InterPro" id="IPR013759">
    <property type="entry name" value="Topo_IIA_B_C"/>
</dbReference>
<dbReference type="GO" id="GO:0000819">
    <property type="term" value="P:sister chromatid segregation"/>
    <property type="evidence" value="ECO:0007669"/>
    <property type="project" value="TreeGrafter"/>
</dbReference>
<evidence type="ECO:0000256" key="1">
    <source>
        <dbReference type="ARBA" id="ARBA00000185"/>
    </source>
</evidence>
<dbReference type="Pfam" id="PF00204">
    <property type="entry name" value="DNA_gyraseB"/>
    <property type="match status" value="1"/>
</dbReference>
<gene>
    <name evidence="20" type="primary">TOP2B</name>
</gene>
<feature type="domain" description="Topo IIA-type catalytic" evidence="19">
    <location>
        <begin position="731"/>
        <end position="1017"/>
    </location>
</feature>
<keyword evidence="16" id="KW-0175">Coiled coil</keyword>
<dbReference type="InterPro" id="IPR014721">
    <property type="entry name" value="Ribsml_uS5_D2-typ_fold_subgr"/>
</dbReference>
<dbReference type="InterPro" id="IPR013758">
    <property type="entry name" value="Topo_IIA_A/C_ab"/>
</dbReference>
<dbReference type="Ensembl" id="ENSCPBT00000037902.1">
    <property type="protein sequence ID" value="ENSCPBP00000032220.1"/>
    <property type="gene ID" value="ENSCPBG00000022597.1"/>
</dbReference>
<comment type="catalytic activity">
    <reaction evidence="1 14 15">
        <text>ATP-dependent breakage, passage and rejoining of double-stranded DNA.</text>
        <dbReference type="EC" id="5.6.2.2"/>
    </reaction>
</comment>
<feature type="compositionally biased region" description="Acidic residues" evidence="17">
    <location>
        <begin position="1305"/>
        <end position="1321"/>
    </location>
</feature>
<keyword evidence="21" id="KW-1185">Reference proteome</keyword>
<dbReference type="CDD" id="cd00187">
    <property type="entry name" value="TOP4c"/>
    <property type="match status" value="1"/>
</dbReference>
<accession>A0A8C3IFV8</accession>
<keyword evidence="8 15" id="KW-0067">ATP-binding</keyword>
<dbReference type="EC" id="5.6.2.2" evidence="15"/>
<dbReference type="FunFam" id="3.90.199.10:FF:000002">
    <property type="entry name" value="DNA topoisomerase 2"/>
    <property type="match status" value="1"/>
</dbReference>
<comment type="subunit">
    <text evidence="15">Homodimer.</text>
</comment>
<dbReference type="SUPFAM" id="SSF55874">
    <property type="entry name" value="ATPase domain of HSP90 chaperone/DNA topoisomerase II/histidine kinase"/>
    <property type="match status" value="1"/>
</dbReference>
<dbReference type="InterPro" id="IPR003594">
    <property type="entry name" value="HATPase_dom"/>
</dbReference>
<dbReference type="CDD" id="cd03481">
    <property type="entry name" value="TopoIIA_Trans_ScTopoIIA"/>
    <property type="match status" value="1"/>
</dbReference>
<dbReference type="PROSITE" id="PS52040">
    <property type="entry name" value="TOPO_IIA"/>
    <property type="match status" value="1"/>
</dbReference>
<feature type="domain" description="Toprim" evidence="18">
    <location>
        <begin position="471"/>
        <end position="588"/>
    </location>
</feature>
<dbReference type="Gene3D" id="3.30.565.10">
    <property type="entry name" value="Histidine kinase-like ATPase, C-terminal domain"/>
    <property type="match status" value="1"/>
</dbReference>
<dbReference type="SMART" id="SM00434">
    <property type="entry name" value="TOP4c"/>
    <property type="match status" value="1"/>
</dbReference>
<evidence type="ECO:0000256" key="9">
    <source>
        <dbReference type="ARBA" id="ARBA00022842"/>
    </source>
</evidence>
<dbReference type="PRINTS" id="PR01158">
    <property type="entry name" value="TOPISMRASEII"/>
</dbReference>
<dbReference type="FunFam" id="3.30.230.10:FF:000008">
    <property type="entry name" value="DNA topoisomerase 2"/>
    <property type="match status" value="1"/>
</dbReference>
<dbReference type="Proteomes" id="UP000694380">
    <property type="component" value="Chromosome 2"/>
</dbReference>
<dbReference type="InterPro" id="IPR006171">
    <property type="entry name" value="TOPRIM_dom"/>
</dbReference>
<feature type="region of interest" description="Disordered" evidence="17">
    <location>
        <begin position="1177"/>
        <end position="1503"/>
    </location>
</feature>
<dbReference type="PANTHER" id="PTHR10169">
    <property type="entry name" value="DNA TOPOISOMERASE/GYRASE"/>
    <property type="match status" value="1"/>
</dbReference>
<feature type="active site" description="O-(5'-phospho-DNA)-tyrosine intermediate" evidence="14">
    <location>
        <position position="821"/>
    </location>
</feature>
<dbReference type="FunFam" id="3.40.50.670:FF:000001">
    <property type="entry name" value="DNA topoisomerase 2"/>
    <property type="match status" value="2"/>
</dbReference>
<reference evidence="20" key="3">
    <citation type="submission" date="2025-09" db="UniProtKB">
        <authorList>
            <consortium name="Ensembl"/>
        </authorList>
    </citation>
    <scope>IDENTIFICATION</scope>
</reference>
<dbReference type="PROSITE" id="PS50880">
    <property type="entry name" value="TOPRIM"/>
    <property type="match status" value="1"/>
</dbReference>
<evidence type="ECO:0000256" key="2">
    <source>
        <dbReference type="ARBA" id="ARBA00001946"/>
    </source>
</evidence>
<keyword evidence="7 15" id="KW-0547">Nucleotide-binding</keyword>
<dbReference type="Pfam" id="PF00521">
    <property type="entry name" value="DNA_topoisoIV"/>
    <property type="match status" value="1"/>
</dbReference>
<dbReference type="GO" id="GO:0003677">
    <property type="term" value="F:DNA binding"/>
    <property type="evidence" value="ECO:0007669"/>
    <property type="project" value="UniProtKB-UniRule"/>
</dbReference>
<dbReference type="InterPro" id="IPR020568">
    <property type="entry name" value="Ribosomal_Su5_D2-typ_SF"/>
</dbReference>
<reference evidence="20" key="2">
    <citation type="submission" date="2025-08" db="UniProtKB">
        <authorList>
            <consortium name="Ensembl"/>
        </authorList>
    </citation>
    <scope>IDENTIFICATION</scope>
</reference>
<evidence type="ECO:0000256" key="3">
    <source>
        <dbReference type="ARBA" id="ARBA00004604"/>
    </source>
</evidence>
<keyword evidence="10 14" id="KW-0799">Topoisomerase</keyword>
<evidence type="ECO:0000256" key="5">
    <source>
        <dbReference type="ARBA" id="ARBA00011080"/>
    </source>
</evidence>
<evidence type="ECO:0000259" key="18">
    <source>
        <dbReference type="PROSITE" id="PS50880"/>
    </source>
</evidence>
<feature type="compositionally biased region" description="Basic residues" evidence="17">
    <location>
        <begin position="1462"/>
        <end position="1474"/>
    </location>
</feature>
<evidence type="ECO:0000313" key="21">
    <source>
        <dbReference type="Proteomes" id="UP000694380"/>
    </source>
</evidence>
<dbReference type="FunFam" id="3.30.565.10:FF:000004">
    <property type="entry name" value="DNA topoisomerase 2"/>
    <property type="match status" value="1"/>
</dbReference>
<dbReference type="InterPro" id="IPR012542">
    <property type="entry name" value="DTHCT"/>
</dbReference>
<evidence type="ECO:0000256" key="17">
    <source>
        <dbReference type="SAM" id="MobiDB-lite"/>
    </source>
</evidence>
<dbReference type="GeneTree" id="ENSGT00940000157921"/>